<protein>
    <submittedName>
        <fullName evidence="1">Uncharacterized protein</fullName>
    </submittedName>
</protein>
<dbReference type="Proteomes" id="UP000179642">
    <property type="component" value="Unassembled WGS sequence"/>
</dbReference>
<keyword evidence="2" id="KW-1185">Reference proteome</keyword>
<sequence length="232" mass="24697">METQDMDEMFEPDDYLAEFFAALTALEAGEQLASPSRFRRVELDFGGETAWFEGMFGGETFGVDAGKGPRAVYLMLDGDGEAGTDRAGDVVPEVRAVLVRFGDTLPVEAGWEGERLLTPSGFLVLHGHLLNSGLEGLLPVVTRALAALKRRPPVQHGHWDRAADLEQGLAQAGIDAATLTAAAEPGDFTEGWLIASDGPSKDTVLGCFVDPDGCQLLPCLDAEGNEVAALLH</sequence>
<dbReference type="EMBL" id="MLYO01000079">
    <property type="protein sequence ID" value="OIJ92645.1"/>
    <property type="molecule type" value="Genomic_DNA"/>
</dbReference>
<organism evidence="1 2">
    <name type="scientific">Streptomyces monashensis</name>
    <dbReference type="NCBI Taxonomy" id="1678012"/>
    <lineage>
        <taxon>Bacteria</taxon>
        <taxon>Bacillati</taxon>
        <taxon>Actinomycetota</taxon>
        <taxon>Actinomycetes</taxon>
        <taxon>Kitasatosporales</taxon>
        <taxon>Streptomycetaceae</taxon>
        <taxon>Streptomyces</taxon>
    </lineage>
</organism>
<evidence type="ECO:0000313" key="2">
    <source>
        <dbReference type="Proteomes" id="UP000179642"/>
    </source>
</evidence>
<name>A0A1S2PGY1_9ACTN</name>
<accession>A0A1S2PGY1</accession>
<evidence type="ECO:0000313" key="1">
    <source>
        <dbReference type="EMBL" id="OIJ92645.1"/>
    </source>
</evidence>
<comment type="caution">
    <text evidence="1">The sequence shown here is derived from an EMBL/GenBank/DDBJ whole genome shotgun (WGS) entry which is preliminary data.</text>
</comment>
<gene>
    <name evidence="1" type="ORF">BIV23_38525</name>
</gene>
<proteinExistence type="predicted"/>
<dbReference type="AlphaFoldDB" id="A0A1S2PGY1"/>
<reference evidence="1 2" key="1">
    <citation type="submission" date="2016-10" db="EMBL/GenBank/DDBJ databases">
        <title>Genome sequence of Streptomyces sp. MUSC 1.</title>
        <authorList>
            <person name="Lee L.-H."/>
            <person name="Ser H.-L."/>
            <person name="Law J.W.-F."/>
        </authorList>
    </citation>
    <scope>NUCLEOTIDE SEQUENCE [LARGE SCALE GENOMIC DNA]</scope>
    <source>
        <strain evidence="1 2">MUSC 1</strain>
    </source>
</reference>